<dbReference type="Gene3D" id="1.10.1530.10">
    <property type="match status" value="1"/>
</dbReference>
<name>A0ABD2P4Q6_9CUCU</name>
<dbReference type="SUPFAM" id="SSF89733">
    <property type="entry name" value="L-sulfolactate dehydrogenase-like"/>
    <property type="match status" value="1"/>
</dbReference>
<dbReference type="InterPro" id="IPR003767">
    <property type="entry name" value="Malate/L-lactate_DH-like"/>
</dbReference>
<keyword evidence="2" id="KW-0560">Oxidoreductase</keyword>
<evidence type="ECO:0000256" key="2">
    <source>
        <dbReference type="ARBA" id="ARBA00023002"/>
    </source>
</evidence>
<dbReference type="AlphaFoldDB" id="A0ABD2P4Q6"/>
<evidence type="ECO:0000313" key="5">
    <source>
        <dbReference type="Proteomes" id="UP001516400"/>
    </source>
</evidence>
<evidence type="ECO:0000313" key="4">
    <source>
        <dbReference type="EMBL" id="KAL3285671.1"/>
    </source>
</evidence>
<dbReference type="PANTHER" id="PTHR11091:SF0">
    <property type="entry name" value="MALATE DEHYDROGENASE"/>
    <property type="match status" value="1"/>
</dbReference>
<gene>
    <name evidence="4" type="ORF">HHI36_000203</name>
</gene>
<proteinExistence type="inferred from homology"/>
<dbReference type="PANTHER" id="PTHR11091">
    <property type="entry name" value="OXIDOREDUCTASE-RELATED"/>
    <property type="match status" value="1"/>
</dbReference>
<dbReference type="GO" id="GO:0016491">
    <property type="term" value="F:oxidoreductase activity"/>
    <property type="evidence" value="ECO:0007669"/>
    <property type="project" value="UniProtKB-KW"/>
</dbReference>
<accession>A0ABD2P4Q6</accession>
<dbReference type="Pfam" id="PF02615">
    <property type="entry name" value="Ldh_2"/>
    <property type="match status" value="1"/>
</dbReference>
<reference evidence="4 5" key="1">
    <citation type="journal article" date="2021" name="BMC Biol.">
        <title>Horizontally acquired antibacterial genes associated with adaptive radiation of ladybird beetles.</title>
        <authorList>
            <person name="Li H.S."/>
            <person name="Tang X.F."/>
            <person name="Huang Y.H."/>
            <person name="Xu Z.Y."/>
            <person name="Chen M.L."/>
            <person name="Du X.Y."/>
            <person name="Qiu B.Y."/>
            <person name="Chen P.T."/>
            <person name="Zhang W."/>
            <person name="Slipinski A."/>
            <person name="Escalona H.E."/>
            <person name="Waterhouse R.M."/>
            <person name="Zwick A."/>
            <person name="Pang H."/>
        </authorList>
    </citation>
    <scope>NUCLEOTIDE SEQUENCE [LARGE SCALE GENOMIC DNA]</scope>
    <source>
        <strain evidence="4">SYSU2018</strain>
    </source>
</reference>
<comment type="similarity">
    <text evidence="1">Belongs to the LDH2/MDH2 oxidoreductase family.</text>
</comment>
<dbReference type="InterPro" id="IPR036111">
    <property type="entry name" value="Mal/L-sulfo/L-lacto_DH-like_sf"/>
</dbReference>
<dbReference type="EMBL" id="JABFTP020000185">
    <property type="protein sequence ID" value="KAL3285671.1"/>
    <property type="molecule type" value="Genomic_DNA"/>
</dbReference>
<evidence type="ECO:0008006" key="6">
    <source>
        <dbReference type="Google" id="ProtNLM"/>
    </source>
</evidence>
<comment type="caution">
    <text evidence="4">The sequence shown here is derived from an EMBL/GenBank/DDBJ whole genome shotgun (WGS) entry which is preliminary data.</text>
</comment>
<evidence type="ECO:0000256" key="1">
    <source>
        <dbReference type="ARBA" id="ARBA00006056"/>
    </source>
</evidence>
<evidence type="ECO:0000256" key="3">
    <source>
        <dbReference type="SAM" id="MobiDB-lite"/>
    </source>
</evidence>
<keyword evidence="5" id="KW-1185">Reference proteome</keyword>
<feature type="region of interest" description="Disordered" evidence="3">
    <location>
        <begin position="455"/>
        <end position="475"/>
    </location>
</feature>
<feature type="compositionally biased region" description="Basic and acidic residues" evidence="3">
    <location>
        <begin position="497"/>
        <end position="507"/>
    </location>
</feature>
<feature type="region of interest" description="Disordered" evidence="3">
    <location>
        <begin position="491"/>
        <end position="526"/>
    </location>
</feature>
<dbReference type="InterPro" id="IPR043143">
    <property type="entry name" value="Mal/L-sulf/L-lact_DH-like_NADP"/>
</dbReference>
<organism evidence="4 5">
    <name type="scientific">Cryptolaemus montrouzieri</name>
    <dbReference type="NCBI Taxonomy" id="559131"/>
    <lineage>
        <taxon>Eukaryota</taxon>
        <taxon>Metazoa</taxon>
        <taxon>Ecdysozoa</taxon>
        <taxon>Arthropoda</taxon>
        <taxon>Hexapoda</taxon>
        <taxon>Insecta</taxon>
        <taxon>Pterygota</taxon>
        <taxon>Neoptera</taxon>
        <taxon>Endopterygota</taxon>
        <taxon>Coleoptera</taxon>
        <taxon>Polyphaga</taxon>
        <taxon>Cucujiformia</taxon>
        <taxon>Coccinelloidea</taxon>
        <taxon>Coccinellidae</taxon>
        <taxon>Scymninae</taxon>
        <taxon>Scymnini</taxon>
        <taxon>Cryptolaemus</taxon>
    </lineage>
</organism>
<dbReference type="Proteomes" id="UP001516400">
    <property type="component" value="Unassembled WGS sequence"/>
</dbReference>
<dbReference type="InterPro" id="IPR043144">
    <property type="entry name" value="Mal/L-sulf/L-lact_DH-like_ah"/>
</dbReference>
<feature type="compositionally biased region" description="Basic and acidic residues" evidence="3">
    <location>
        <begin position="455"/>
        <end position="467"/>
    </location>
</feature>
<sequence length="526" mass="57366">MDDGSETIRVSDMNKFVVDCFMAIGVNRNHSELMAESIVGADLVGHHSHGVFRLDRFISDGQSGNLDVHSEPTITKESSATAWVDGHNALGPIVSTFCMKIAIQKAKEVGAAIVVANNSNNPGVVSNFTKLALKEGMIGFGMTNSSPLMLPSRAKEPIAGTNPISLAAPGVFGDYFLLDMATTVVSGGNIEIKYKNGEFLPNGWAVNAACLPESNADVALKSGRFLPVGSYEEHGNYKGSGLSLMVDVLCGALAGAHYSHMVGTWLKRMSAHKANVGHCYIVINPKFFAPGFEMCLTEFISAVRNTKTEQPNSHVRIAGDKGREMVKYVEEKGGIWYPNYVITMLKALAETLKLKCVAFIPKPKPVQLSPSEELAARLAAEKRIAETEQEVTVTEEDLTVPENSLDKDISFIIEDSSEWMCPLTVSGIEMQRIHSRLRETIQKYSIRSDIDIFDRKDEDSEHSDPVKLEANTSSEQLDEIFDELDTVAKTTNNLVESGKENEGKVKASETVSRQTEGGNVPENEDA</sequence>
<protein>
    <recommendedName>
        <fullName evidence="6">Malate dehydrogenase</fullName>
    </recommendedName>
</protein>
<dbReference type="Gene3D" id="3.30.1370.60">
    <property type="entry name" value="Hypothetical oxidoreductase yiak, domain 2"/>
    <property type="match status" value="1"/>
</dbReference>